<comment type="caution">
    <text evidence="6">The sequence shown here is derived from an EMBL/GenBank/DDBJ whole genome shotgun (WGS) entry which is preliminary data.</text>
</comment>
<keyword evidence="7" id="KW-1185">Reference proteome</keyword>
<accession>A0A9P5SKB7</accession>
<dbReference type="AlphaFoldDB" id="A0A9P5SKB7"/>
<dbReference type="Pfam" id="PF05648">
    <property type="entry name" value="PEX11"/>
    <property type="match status" value="1"/>
</dbReference>
<evidence type="ECO:0000313" key="6">
    <source>
        <dbReference type="EMBL" id="KAF9331994.1"/>
    </source>
</evidence>
<comment type="subcellular location">
    <subcellularLocation>
        <location evidence="4">Peroxisome membrane</location>
    </subcellularLocation>
</comment>
<keyword evidence="2 5" id="KW-0472">Membrane</keyword>
<gene>
    <name evidence="6" type="primary">PEX11_2</name>
    <name evidence="6" type="ORF">BG006_005144</name>
</gene>
<keyword evidence="3" id="KW-0576">Peroxisome</keyword>
<organism evidence="6 7">
    <name type="scientific">Podila minutissima</name>
    <dbReference type="NCBI Taxonomy" id="64525"/>
    <lineage>
        <taxon>Eukaryota</taxon>
        <taxon>Fungi</taxon>
        <taxon>Fungi incertae sedis</taxon>
        <taxon>Mucoromycota</taxon>
        <taxon>Mortierellomycotina</taxon>
        <taxon>Mortierellomycetes</taxon>
        <taxon>Mortierellales</taxon>
        <taxon>Mortierellaceae</taxon>
        <taxon>Podila</taxon>
    </lineage>
</organism>
<evidence type="ECO:0000256" key="3">
    <source>
        <dbReference type="ARBA" id="ARBA00023140"/>
    </source>
</evidence>
<evidence type="ECO:0000256" key="5">
    <source>
        <dbReference type="SAM" id="Phobius"/>
    </source>
</evidence>
<evidence type="ECO:0000256" key="4">
    <source>
        <dbReference type="ARBA" id="ARBA00046271"/>
    </source>
</evidence>
<dbReference type="PANTHER" id="PTHR12652">
    <property type="entry name" value="PEROXISOMAL BIOGENESIS FACTOR 11"/>
    <property type="match status" value="1"/>
</dbReference>
<proteinExistence type="predicted"/>
<evidence type="ECO:0000256" key="1">
    <source>
        <dbReference type="ARBA" id="ARBA00022593"/>
    </source>
</evidence>
<keyword evidence="5" id="KW-1133">Transmembrane helix</keyword>
<evidence type="ECO:0000313" key="7">
    <source>
        <dbReference type="Proteomes" id="UP000696485"/>
    </source>
</evidence>
<dbReference type="EMBL" id="JAAAUY010000289">
    <property type="protein sequence ID" value="KAF9331994.1"/>
    <property type="molecule type" value="Genomic_DNA"/>
</dbReference>
<sequence>MSVALPLNVQPWLKYTATTVGRDKIYRAVQYFSRFLAWYLLRQGATKETVARFNSLKKTLGLSRKLMRFGKPIEHLDGAVKALSVKDEFLRYCAVGKQLAYAGYLTFDGIIFIDGSGAYKFKNIKKYSEIATRFWLAGIVFGFISGLYKTRQIQIRREVAVRGLKHSGESEKSHARTELKALAKEQHSVNKDLLQNGLDMLIPATGLGYLSLDDGAIGLIGTATAIMGAKSQWAKVNKA</sequence>
<reference evidence="6" key="1">
    <citation type="journal article" date="2020" name="Fungal Divers.">
        <title>Resolving the Mortierellaceae phylogeny through synthesis of multi-gene phylogenetics and phylogenomics.</title>
        <authorList>
            <person name="Vandepol N."/>
            <person name="Liber J."/>
            <person name="Desiro A."/>
            <person name="Na H."/>
            <person name="Kennedy M."/>
            <person name="Barry K."/>
            <person name="Grigoriev I.V."/>
            <person name="Miller A.N."/>
            <person name="O'Donnell K."/>
            <person name="Stajich J.E."/>
            <person name="Bonito G."/>
        </authorList>
    </citation>
    <scope>NUCLEOTIDE SEQUENCE</scope>
    <source>
        <strain evidence="6">NVP1</strain>
    </source>
</reference>
<dbReference type="InterPro" id="IPR008733">
    <property type="entry name" value="PEX11"/>
</dbReference>
<protein>
    <submittedName>
        <fullName evidence="6">Peroxisomal membrane protein PMP27</fullName>
    </submittedName>
</protein>
<keyword evidence="5" id="KW-0812">Transmembrane</keyword>
<feature type="transmembrane region" description="Helical" evidence="5">
    <location>
        <begin position="130"/>
        <end position="148"/>
    </location>
</feature>
<evidence type="ECO:0000256" key="2">
    <source>
        <dbReference type="ARBA" id="ARBA00023136"/>
    </source>
</evidence>
<name>A0A9P5SKB7_9FUNG</name>
<dbReference type="PANTHER" id="PTHR12652:SF50">
    <property type="entry name" value="PEROXIN 11"/>
    <property type="match status" value="1"/>
</dbReference>
<keyword evidence="1" id="KW-0962">Peroxisome biogenesis</keyword>
<dbReference type="Proteomes" id="UP000696485">
    <property type="component" value="Unassembled WGS sequence"/>
</dbReference>
<dbReference type="GO" id="GO:0005778">
    <property type="term" value="C:peroxisomal membrane"/>
    <property type="evidence" value="ECO:0007669"/>
    <property type="project" value="UniProtKB-SubCell"/>
</dbReference>
<dbReference type="GO" id="GO:0016559">
    <property type="term" value="P:peroxisome fission"/>
    <property type="evidence" value="ECO:0007669"/>
    <property type="project" value="InterPro"/>
</dbReference>